<name>A0A8B9V765_9AVES</name>
<feature type="compositionally biased region" description="Low complexity" evidence="5">
    <location>
        <begin position="237"/>
        <end position="260"/>
    </location>
</feature>
<dbReference type="PANTHER" id="PTHR10434:SF65">
    <property type="entry name" value="1-ACYL-SN-GLYCEROL-3-PHOSPHATE ACYLTRANSFERASE ALPHA"/>
    <property type="match status" value="1"/>
</dbReference>
<feature type="compositionally biased region" description="Low complexity" evidence="5">
    <location>
        <begin position="299"/>
        <end position="308"/>
    </location>
</feature>
<reference evidence="7" key="2">
    <citation type="submission" date="2025-09" db="UniProtKB">
        <authorList>
            <consortium name="Ensembl"/>
        </authorList>
    </citation>
    <scope>IDENTIFICATION</scope>
</reference>
<keyword evidence="6" id="KW-1133">Transmembrane helix</keyword>
<evidence type="ECO:0000256" key="5">
    <source>
        <dbReference type="SAM" id="MobiDB-lite"/>
    </source>
</evidence>
<keyword evidence="6" id="KW-0812">Transmembrane</keyword>
<dbReference type="Ensembl" id="ENSAZOT00000018745.1">
    <property type="protein sequence ID" value="ENSAZOP00000017446.1"/>
    <property type="gene ID" value="ENSAZOG00000011351.1"/>
</dbReference>
<dbReference type="GO" id="GO:0003841">
    <property type="term" value="F:1-acylglycerol-3-phosphate O-acyltransferase activity"/>
    <property type="evidence" value="ECO:0007669"/>
    <property type="project" value="UniProtKB-EC"/>
</dbReference>
<evidence type="ECO:0000313" key="7">
    <source>
        <dbReference type="Ensembl" id="ENSAZOP00000017446.1"/>
    </source>
</evidence>
<evidence type="ECO:0000256" key="2">
    <source>
        <dbReference type="ARBA" id="ARBA00013211"/>
    </source>
</evidence>
<dbReference type="AlphaFoldDB" id="A0A8B9V765"/>
<keyword evidence="8" id="KW-1185">Reference proteome</keyword>
<feature type="compositionally biased region" description="Low complexity" evidence="5">
    <location>
        <begin position="163"/>
        <end position="174"/>
    </location>
</feature>
<feature type="transmembrane region" description="Helical" evidence="6">
    <location>
        <begin position="25"/>
        <end position="49"/>
    </location>
</feature>
<evidence type="ECO:0000313" key="8">
    <source>
        <dbReference type="Proteomes" id="UP000694549"/>
    </source>
</evidence>
<keyword evidence="3" id="KW-0808">Transferase</keyword>
<evidence type="ECO:0000256" key="4">
    <source>
        <dbReference type="ARBA" id="ARBA00023315"/>
    </source>
</evidence>
<evidence type="ECO:0000256" key="6">
    <source>
        <dbReference type="SAM" id="Phobius"/>
    </source>
</evidence>
<reference evidence="7" key="1">
    <citation type="submission" date="2025-08" db="UniProtKB">
        <authorList>
            <consortium name="Ensembl"/>
        </authorList>
    </citation>
    <scope>IDENTIFICATION</scope>
</reference>
<accession>A0A8B9V765</accession>
<sequence>MWLPLAALALVLARAVLWRSRSARFFLKMFLFHGWVLLLALLALPLCALRGRDVENMRILRGLLQHVKHLYGIRMAVRGAQHFPPRQPYVVVSNHQSSLDLLGPGLGFPRGDAQPRGLHAALQARSLPPRRAGPGPRGPHRHLVLPALLQQAGAALHARAVRDPGAAPAAHAGAGPRGRPGADGAGARRHAAGLRRALGRAQPHGADPRPTVTHGCPTAAPHRPHGGPTAAPRRSRGGPVAPSSPLGSLPAPSPTAAADPQVGLGETHGGSWGVRAAGPIAGPTAGPLASPITRPTERPTAGPMASPTASPPPRPTVGPTASPIAGPTVRPTARPTASPTA</sequence>
<evidence type="ECO:0000256" key="3">
    <source>
        <dbReference type="ARBA" id="ARBA00022679"/>
    </source>
</evidence>
<keyword evidence="6" id="KW-0472">Membrane</keyword>
<protein>
    <recommendedName>
        <fullName evidence="2">1-acylglycerol-3-phosphate O-acyltransferase</fullName>
        <ecNumber evidence="2">2.3.1.51</ecNumber>
    </recommendedName>
</protein>
<dbReference type="GO" id="GO:0005783">
    <property type="term" value="C:endoplasmic reticulum"/>
    <property type="evidence" value="ECO:0007669"/>
    <property type="project" value="TreeGrafter"/>
</dbReference>
<comment type="pathway">
    <text evidence="1">Phospholipid metabolism; CDP-diacylglycerol biosynthesis; CDP-diacylglycerol from sn-glycerol 3-phosphate: step 2/3.</text>
</comment>
<evidence type="ECO:0000256" key="1">
    <source>
        <dbReference type="ARBA" id="ARBA00004728"/>
    </source>
</evidence>
<dbReference type="GO" id="GO:0006654">
    <property type="term" value="P:phosphatidic acid biosynthetic process"/>
    <property type="evidence" value="ECO:0007669"/>
    <property type="project" value="TreeGrafter"/>
</dbReference>
<dbReference type="EC" id="2.3.1.51" evidence="2"/>
<organism evidence="7 8">
    <name type="scientific">Anas zonorhyncha</name>
    <name type="common">Eastern spot-billed duck</name>
    <dbReference type="NCBI Taxonomy" id="75864"/>
    <lineage>
        <taxon>Eukaryota</taxon>
        <taxon>Metazoa</taxon>
        <taxon>Chordata</taxon>
        <taxon>Craniata</taxon>
        <taxon>Vertebrata</taxon>
        <taxon>Euteleostomi</taxon>
        <taxon>Archelosauria</taxon>
        <taxon>Archosauria</taxon>
        <taxon>Dinosauria</taxon>
        <taxon>Saurischia</taxon>
        <taxon>Theropoda</taxon>
        <taxon>Coelurosauria</taxon>
        <taxon>Aves</taxon>
        <taxon>Neognathae</taxon>
        <taxon>Galloanserae</taxon>
        <taxon>Anseriformes</taxon>
        <taxon>Anatidae</taxon>
        <taxon>Anatinae</taxon>
        <taxon>Anas</taxon>
    </lineage>
</organism>
<dbReference type="PANTHER" id="PTHR10434">
    <property type="entry name" value="1-ACYL-SN-GLYCEROL-3-PHOSPHATE ACYLTRANSFERASE"/>
    <property type="match status" value="1"/>
</dbReference>
<feature type="compositionally biased region" description="Low complexity" evidence="5">
    <location>
        <begin position="276"/>
        <end position="289"/>
    </location>
</feature>
<feature type="region of interest" description="Disordered" evidence="5">
    <location>
        <begin position="163"/>
        <end position="341"/>
    </location>
</feature>
<proteinExistence type="predicted"/>
<dbReference type="Proteomes" id="UP000694549">
    <property type="component" value="Unplaced"/>
</dbReference>
<feature type="compositionally biased region" description="Gly residues" evidence="5">
    <location>
        <begin position="175"/>
        <end position="184"/>
    </location>
</feature>
<dbReference type="SUPFAM" id="SSF69593">
    <property type="entry name" value="Glycerol-3-phosphate (1)-acyltransferase"/>
    <property type="match status" value="1"/>
</dbReference>
<keyword evidence="4" id="KW-0012">Acyltransferase</keyword>